<evidence type="ECO:0000256" key="1">
    <source>
        <dbReference type="SAM" id="MobiDB-lite"/>
    </source>
</evidence>
<feature type="region of interest" description="Disordered" evidence="1">
    <location>
        <begin position="542"/>
        <end position="565"/>
    </location>
</feature>
<feature type="region of interest" description="Disordered" evidence="1">
    <location>
        <begin position="373"/>
        <end position="413"/>
    </location>
</feature>
<organism evidence="3 4">
    <name type="scientific">Gomphillus americanus</name>
    <dbReference type="NCBI Taxonomy" id="1940652"/>
    <lineage>
        <taxon>Eukaryota</taxon>
        <taxon>Fungi</taxon>
        <taxon>Dikarya</taxon>
        <taxon>Ascomycota</taxon>
        <taxon>Pezizomycotina</taxon>
        <taxon>Lecanoromycetes</taxon>
        <taxon>OSLEUM clade</taxon>
        <taxon>Ostropomycetidae</taxon>
        <taxon>Ostropales</taxon>
        <taxon>Graphidaceae</taxon>
        <taxon>Gomphilloideae</taxon>
        <taxon>Gomphillus</taxon>
    </lineage>
</organism>
<evidence type="ECO:0000313" key="3">
    <source>
        <dbReference type="EMBL" id="CAF9924847.1"/>
    </source>
</evidence>
<accession>A0A8H3IE94</accession>
<dbReference type="AlphaFoldDB" id="A0A8H3IE94"/>
<feature type="domain" description="HAUS augmin-like complex subunit 6 N-terminal" evidence="2">
    <location>
        <begin position="28"/>
        <end position="221"/>
    </location>
</feature>
<evidence type="ECO:0000313" key="4">
    <source>
        <dbReference type="Proteomes" id="UP000664169"/>
    </source>
</evidence>
<feature type="compositionally biased region" description="Basic and acidic residues" evidence="1">
    <location>
        <begin position="463"/>
        <end position="474"/>
    </location>
</feature>
<dbReference type="Proteomes" id="UP000664169">
    <property type="component" value="Unassembled WGS sequence"/>
</dbReference>
<dbReference type="Pfam" id="PF14661">
    <property type="entry name" value="HAUS6_N"/>
    <property type="match status" value="1"/>
</dbReference>
<comment type="caution">
    <text evidence="3">The sequence shown here is derived from an EMBL/GenBank/DDBJ whole genome shotgun (WGS) entry which is preliminary data.</text>
</comment>
<keyword evidence="4" id="KW-1185">Reference proteome</keyword>
<dbReference type="InterPro" id="IPR028163">
    <property type="entry name" value="HAUS_6_N"/>
</dbReference>
<feature type="compositionally biased region" description="Basic and acidic residues" evidence="1">
    <location>
        <begin position="498"/>
        <end position="510"/>
    </location>
</feature>
<reference evidence="3" key="1">
    <citation type="submission" date="2021-03" db="EMBL/GenBank/DDBJ databases">
        <authorList>
            <person name="Tagirdzhanova G."/>
        </authorList>
    </citation>
    <scope>NUCLEOTIDE SEQUENCE</scope>
</reference>
<name>A0A8H3IE94_9LECA</name>
<proteinExistence type="predicted"/>
<evidence type="ECO:0000259" key="2">
    <source>
        <dbReference type="Pfam" id="PF14661"/>
    </source>
</evidence>
<feature type="compositionally biased region" description="Polar residues" evidence="1">
    <location>
        <begin position="332"/>
        <end position="341"/>
    </location>
</feature>
<feature type="region of interest" description="Disordered" evidence="1">
    <location>
        <begin position="1"/>
        <end position="20"/>
    </location>
</feature>
<feature type="compositionally biased region" description="Polar residues" evidence="1">
    <location>
        <begin position="444"/>
        <end position="458"/>
    </location>
</feature>
<sequence length="652" mass="73186">MKRSFTSRYPAESKNNNNNKLSNPDLYLKNLRLLNLDEDFDWPGIDANTFTATSNSENSGRRLYCAAWVFYKLFELFDNEETTRSLRDLLSPVGPDQLSLLRNAIFKWLYKLKLAGFFGKEILMRKTMFDDCKGSKFEELLAVFSSAVLIKAMDRGGRNKCIVQKSVGLAMLPLDVQSLTLAYQVSLAKHLRIRTVLERRLLKFSRTLEVQNDLLEQRSELVKSRAISKRIPQRNILNLNKFVSEQWIGNSKWIEVLLRGDQHRSKGDLLDLSFADVWQHACNDTLYAIRPKQHESCLQSLENRMQEQKSRLDRWKTTQAMLAARKQRHSSINKTYATHNDQPPVRKYSLRSYGAPLPAEPLLPAANPRKVSATADDSCLSQGNSKRGIHHRSSKSVSSRAPPADIDSSIHISATRKPLANTGVRLSSTIQIPATQDHHPAFSTRPTTSQQSLENTPISIPRADFKTIEAHDEPTPDSTVYNPYTNPTPYRPSLSLAERTKLSMTKRTDSPAKPPDNTFSLPATTARLATVTLGDLAQRTRQSMLNRQPHTTIQQSTKSLAPTTTYPINQVNNRKEPPAPAPAATATATAAAMATEEEESLFDETIIDLDEVDIFKSRPKVALSPVPTPTAAERVALSVIVPADESYEDDFS</sequence>
<gene>
    <name evidence="3" type="ORF">GOMPHAMPRED_003731</name>
</gene>
<protein>
    <recommendedName>
        <fullName evidence="2">HAUS augmin-like complex subunit 6 N-terminal domain-containing protein</fullName>
    </recommendedName>
</protein>
<feature type="region of interest" description="Disordered" evidence="1">
    <location>
        <begin position="432"/>
        <end position="524"/>
    </location>
</feature>
<dbReference type="OrthoDB" id="5575722at2759"/>
<feature type="region of interest" description="Disordered" evidence="1">
    <location>
        <begin position="328"/>
        <end position="349"/>
    </location>
</feature>
<dbReference type="EMBL" id="CAJPDQ010000022">
    <property type="protein sequence ID" value="CAF9924847.1"/>
    <property type="molecule type" value="Genomic_DNA"/>
</dbReference>